<proteinExistence type="predicted"/>
<sequence>MKPLRFTRRSRRHRIGRTSARHVIATVAAVEYKDDQTGAALLTWIGDDERGRELEIVALDRPDCLLVIHVMPTHYRRNTP</sequence>
<dbReference type="Proteomes" id="UP000437736">
    <property type="component" value="Unassembled WGS sequence"/>
</dbReference>
<comment type="caution">
    <text evidence="1">The sequence shown here is derived from an EMBL/GenBank/DDBJ whole genome shotgun (WGS) entry which is preliminary data.</text>
</comment>
<evidence type="ECO:0000313" key="2">
    <source>
        <dbReference type="Proteomes" id="UP000437736"/>
    </source>
</evidence>
<accession>A0ABW9QTE0</accession>
<protein>
    <recommendedName>
        <fullName evidence="3">DUF4258 domain-containing protein</fullName>
    </recommendedName>
</protein>
<evidence type="ECO:0000313" key="1">
    <source>
        <dbReference type="EMBL" id="MST33115.1"/>
    </source>
</evidence>
<dbReference type="EMBL" id="WJHE01000489">
    <property type="protein sequence ID" value="MST33115.1"/>
    <property type="molecule type" value="Genomic_DNA"/>
</dbReference>
<name>A0ABW9QTE0_9ACTN</name>
<gene>
    <name evidence="1" type="ORF">GHK86_10340</name>
</gene>
<keyword evidence="2" id="KW-1185">Reference proteome</keyword>
<organism evidence="1 2">
    <name type="scientific">Acidiferrimicrobium australe</name>
    <dbReference type="NCBI Taxonomy" id="2664430"/>
    <lineage>
        <taxon>Bacteria</taxon>
        <taxon>Bacillati</taxon>
        <taxon>Actinomycetota</taxon>
        <taxon>Acidimicrobiia</taxon>
        <taxon>Acidimicrobiales</taxon>
        <taxon>Acidimicrobiaceae</taxon>
        <taxon>Acidiferrimicrobium</taxon>
    </lineage>
</organism>
<evidence type="ECO:0008006" key="3">
    <source>
        <dbReference type="Google" id="ProtNLM"/>
    </source>
</evidence>
<reference evidence="1 2" key="1">
    <citation type="submission" date="2019-11" db="EMBL/GenBank/DDBJ databases">
        <title>Acidiferrimicrobium australis gen. nov., sp. nov., an acidophilic and obligately heterotrophic, member of the Actinobacteria that catalyses dissimilatory oxido- reduction of iron isolated from metal-rich acidic water in Chile.</title>
        <authorList>
            <person name="Gonzalez D."/>
            <person name="Huber K."/>
            <person name="Hedrich S."/>
            <person name="Rojas-Villalobos C."/>
            <person name="Quatrini R."/>
            <person name="Dinamarca M.A."/>
            <person name="Schwarz A."/>
            <person name="Canales C."/>
            <person name="Nancucheo I."/>
        </authorList>
    </citation>
    <scope>NUCLEOTIDE SEQUENCE [LARGE SCALE GENOMIC DNA]</scope>
    <source>
        <strain evidence="1 2">USS-CCA1</strain>
    </source>
</reference>